<protein>
    <submittedName>
        <fullName evidence="1">Uncharacterized protein</fullName>
    </submittedName>
</protein>
<evidence type="ECO:0000313" key="2">
    <source>
        <dbReference type="Proteomes" id="UP001142489"/>
    </source>
</evidence>
<gene>
    <name evidence="1" type="ORF">JRQ81_000911</name>
</gene>
<proteinExistence type="predicted"/>
<dbReference type="EMBL" id="JAPFRF010000001">
    <property type="protein sequence ID" value="KAJ7344961.1"/>
    <property type="molecule type" value="Genomic_DNA"/>
</dbReference>
<sequence length="104" mass="11589">MVQQQQQLTLPPPWECVKGTWKLIVQKEPALFTTSISLPSPCTTKARRADRLVCLGFTRRRSRSRWSGFEGGCLLSERGSKAEERVDLVSPCHSDGAKGLGMGW</sequence>
<reference evidence="1" key="1">
    <citation type="journal article" date="2023" name="DNA Res.">
        <title>Chromosome-level genome assembly of Phrynocephalus forsythii using third-generation DNA sequencing and Hi-C analysis.</title>
        <authorList>
            <person name="Qi Y."/>
            <person name="Zhao W."/>
            <person name="Zhao Y."/>
            <person name="Niu C."/>
            <person name="Cao S."/>
            <person name="Zhang Y."/>
        </authorList>
    </citation>
    <scope>NUCLEOTIDE SEQUENCE</scope>
    <source>
        <tissue evidence="1">Muscle</tissue>
    </source>
</reference>
<accession>A0A9Q0Y7H8</accession>
<name>A0A9Q0Y7H8_9SAUR</name>
<keyword evidence="2" id="KW-1185">Reference proteome</keyword>
<dbReference type="AlphaFoldDB" id="A0A9Q0Y7H8"/>
<comment type="caution">
    <text evidence="1">The sequence shown here is derived from an EMBL/GenBank/DDBJ whole genome shotgun (WGS) entry which is preliminary data.</text>
</comment>
<dbReference type="Proteomes" id="UP001142489">
    <property type="component" value="Unassembled WGS sequence"/>
</dbReference>
<organism evidence="1 2">
    <name type="scientific">Phrynocephalus forsythii</name>
    <dbReference type="NCBI Taxonomy" id="171643"/>
    <lineage>
        <taxon>Eukaryota</taxon>
        <taxon>Metazoa</taxon>
        <taxon>Chordata</taxon>
        <taxon>Craniata</taxon>
        <taxon>Vertebrata</taxon>
        <taxon>Euteleostomi</taxon>
        <taxon>Lepidosauria</taxon>
        <taxon>Squamata</taxon>
        <taxon>Bifurcata</taxon>
        <taxon>Unidentata</taxon>
        <taxon>Episquamata</taxon>
        <taxon>Toxicofera</taxon>
        <taxon>Iguania</taxon>
        <taxon>Acrodonta</taxon>
        <taxon>Agamidae</taxon>
        <taxon>Agaminae</taxon>
        <taxon>Phrynocephalus</taxon>
    </lineage>
</organism>
<evidence type="ECO:0000313" key="1">
    <source>
        <dbReference type="EMBL" id="KAJ7344961.1"/>
    </source>
</evidence>